<dbReference type="PANTHER" id="PTHR39624">
    <property type="entry name" value="PROTEIN INVOLVED IN RIMO-MEDIATED BETA-METHYLTHIOLATION OF RIBOSOMAL PROTEIN S12 YCAO"/>
    <property type="match status" value="1"/>
</dbReference>
<gene>
    <name evidence="2" type="ORF">A2W05_06115</name>
</gene>
<evidence type="ECO:0000313" key="2">
    <source>
        <dbReference type="EMBL" id="OGL46577.1"/>
    </source>
</evidence>
<evidence type="ECO:0000313" key="3">
    <source>
        <dbReference type="Proteomes" id="UP000178797"/>
    </source>
</evidence>
<dbReference type="Pfam" id="PF02566">
    <property type="entry name" value="OsmC"/>
    <property type="match status" value="1"/>
</dbReference>
<proteinExistence type="predicted"/>
<dbReference type="InterPro" id="IPR003718">
    <property type="entry name" value="OsmC/Ohr_fam"/>
</dbReference>
<keyword evidence="1" id="KW-0812">Transmembrane</keyword>
<evidence type="ECO:0008006" key="4">
    <source>
        <dbReference type="Google" id="ProtNLM"/>
    </source>
</evidence>
<dbReference type="AlphaFoldDB" id="A0A1F7S0F1"/>
<evidence type="ECO:0000256" key="1">
    <source>
        <dbReference type="SAM" id="Phobius"/>
    </source>
</evidence>
<protein>
    <recommendedName>
        <fullName evidence="4">Osmotically inducible protein OsmC</fullName>
    </recommendedName>
</protein>
<reference evidence="2 3" key="1">
    <citation type="journal article" date="2016" name="Nat. Commun.">
        <title>Thousands of microbial genomes shed light on interconnected biogeochemical processes in an aquifer system.</title>
        <authorList>
            <person name="Anantharaman K."/>
            <person name="Brown C.T."/>
            <person name="Hug L.A."/>
            <person name="Sharon I."/>
            <person name="Castelle C.J."/>
            <person name="Probst A.J."/>
            <person name="Thomas B.C."/>
            <person name="Singh A."/>
            <person name="Wilkins M.J."/>
            <person name="Karaoz U."/>
            <person name="Brodie E.L."/>
            <person name="Williams K.H."/>
            <person name="Hubbard S.S."/>
            <person name="Banfield J.F."/>
        </authorList>
    </citation>
    <scope>NUCLEOTIDE SEQUENCE [LARGE SCALE GENOMIC DNA]</scope>
</reference>
<dbReference type="SUPFAM" id="SSF82784">
    <property type="entry name" value="OsmC-like"/>
    <property type="match status" value="1"/>
</dbReference>
<dbReference type="InterPro" id="IPR036102">
    <property type="entry name" value="OsmC/Ohrsf"/>
</dbReference>
<dbReference type="Gene3D" id="3.30.300.20">
    <property type="match status" value="1"/>
</dbReference>
<name>A0A1F7S0F1_9BACT</name>
<dbReference type="InterPro" id="IPR015946">
    <property type="entry name" value="KH_dom-like_a/b"/>
</dbReference>
<dbReference type="Proteomes" id="UP000178797">
    <property type="component" value="Unassembled WGS sequence"/>
</dbReference>
<accession>A0A1F7S0F1</accession>
<dbReference type="EMBL" id="MGDE01000083">
    <property type="protein sequence ID" value="OGL46577.1"/>
    <property type="molecule type" value="Genomic_DNA"/>
</dbReference>
<comment type="caution">
    <text evidence="2">The sequence shown here is derived from an EMBL/GenBank/DDBJ whole genome shotgun (WGS) entry which is preliminary data.</text>
</comment>
<keyword evidence="1" id="KW-0472">Membrane</keyword>
<feature type="transmembrane region" description="Helical" evidence="1">
    <location>
        <begin position="42"/>
        <end position="59"/>
    </location>
</feature>
<sequence length="131" mass="14591">MEMNITYKDGKKFIATCRKHEVIIDQPIDNDGKDEGATPPELFIASLGSCIGVYVLAYCKNAGIKTEGMTINVKWEKAKNPDRIGEIKVDIKLQEDVGKRKAALLKVAEHCLIHNTILHQPKMEIEISTLG</sequence>
<keyword evidence="1" id="KW-1133">Transmembrane helix</keyword>
<dbReference type="PANTHER" id="PTHR39624:SF2">
    <property type="entry name" value="OSMC-LIKE PROTEIN"/>
    <property type="match status" value="1"/>
</dbReference>
<organism evidence="2 3">
    <name type="scientific">Candidatus Schekmanbacteria bacterium RBG_16_38_10</name>
    <dbReference type="NCBI Taxonomy" id="1817879"/>
    <lineage>
        <taxon>Bacteria</taxon>
        <taxon>Candidatus Schekmaniibacteriota</taxon>
    </lineage>
</organism>